<accession>A0A3Q7ITE1</accession>
<dbReference type="SMR" id="A0A3Q7ITE1"/>
<dbReference type="AlphaFoldDB" id="A0A3Q7ITE1"/>
<reference evidence="1" key="1">
    <citation type="journal article" date="2012" name="Nature">
        <title>The tomato genome sequence provides insights into fleshy fruit evolution.</title>
        <authorList>
            <consortium name="Tomato Genome Consortium"/>
        </authorList>
    </citation>
    <scope>NUCLEOTIDE SEQUENCE [LARGE SCALE GENOMIC DNA]</scope>
    <source>
        <strain evidence="1">cv. Heinz 1706</strain>
    </source>
</reference>
<proteinExistence type="predicted"/>
<dbReference type="InParanoid" id="A0A3Q7ITE1"/>
<name>A0A3Q7ITE1_SOLLC</name>
<evidence type="ECO:0000313" key="2">
    <source>
        <dbReference type="Proteomes" id="UP000004994"/>
    </source>
</evidence>
<dbReference type="EnsemblPlants" id="Solyc11g020210.2.1">
    <property type="protein sequence ID" value="Solyc11g020210.2.1"/>
    <property type="gene ID" value="Solyc11g020210.2"/>
</dbReference>
<evidence type="ECO:0000313" key="1">
    <source>
        <dbReference type="EnsemblPlants" id="Solyc11g020210.2.1"/>
    </source>
</evidence>
<keyword evidence="2" id="KW-1185">Reference proteome</keyword>
<dbReference type="Proteomes" id="UP000004994">
    <property type="component" value="Chromosome 11"/>
</dbReference>
<dbReference type="PaxDb" id="4081-Solyc11g020210.1.1"/>
<reference evidence="1" key="2">
    <citation type="submission" date="2019-01" db="UniProtKB">
        <authorList>
            <consortium name="EnsemblPlants"/>
        </authorList>
    </citation>
    <scope>IDENTIFICATION</scope>
    <source>
        <strain evidence="1">cv. Heinz 1706</strain>
    </source>
</reference>
<organism evidence="1">
    <name type="scientific">Solanum lycopersicum</name>
    <name type="common">Tomato</name>
    <name type="synonym">Lycopersicon esculentum</name>
    <dbReference type="NCBI Taxonomy" id="4081"/>
    <lineage>
        <taxon>Eukaryota</taxon>
        <taxon>Viridiplantae</taxon>
        <taxon>Streptophyta</taxon>
        <taxon>Embryophyta</taxon>
        <taxon>Tracheophyta</taxon>
        <taxon>Spermatophyta</taxon>
        <taxon>Magnoliopsida</taxon>
        <taxon>eudicotyledons</taxon>
        <taxon>Gunneridae</taxon>
        <taxon>Pentapetalae</taxon>
        <taxon>asterids</taxon>
        <taxon>lamiids</taxon>
        <taxon>Solanales</taxon>
        <taxon>Solanaceae</taxon>
        <taxon>Solanoideae</taxon>
        <taxon>Solaneae</taxon>
        <taxon>Solanum</taxon>
        <taxon>Solanum subgen. Lycopersicon</taxon>
    </lineage>
</organism>
<dbReference type="Gramene" id="Solyc11g020210.2.1">
    <property type="protein sequence ID" value="Solyc11g020210.2.1"/>
    <property type="gene ID" value="Solyc11g020210.2"/>
</dbReference>
<protein>
    <submittedName>
        <fullName evidence="1">Uncharacterized protein</fullName>
    </submittedName>
</protein>
<sequence>MSSRILNRLCFYSNRITNYLMDCTPLMLKLDYSPIALRILWSLV</sequence>